<dbReference type="Proteomes" id="UP000245793">
    <property type="component" value="Unassembled WGS sequence"/>
</dbReference>
<dbReference type="Gene3D" id="3.40.50.200">
    <property type="entry name" value="Peptidase S8/S53 domain"/>
    <property type="match status" value="1"/>
</dbReference>
<dbReference type="SUPFAM" id="SSF52743">
    <property type="entry name" value="Subtilisin-like"/>
    <property type="match status" value="1"/>
</dbReference>
<evidence type="ECO:0000259" key="11">
    <source>
        <dbReference type="Pfam" id="PF02225"/>
    </source>
</evidence>
<dbReference type="InterPro" id="IPR050131">
    <property type="entry name" value="Peptidase_S8_subtilisin-like"/>
</dbReference>
<feature type="domain" description="C5a peptidase/Subtilisin-like protease SBT2-like Fn3-like" evidence="12">
    <location>
        <begin position="647"/>
        <end position="752"/>
    </location>
</feature>
<dbReference type="RefSeq" id="WP_165803599.1">
    <property type="nucleotide sequence ID" value="NZ_QEKV01000005.1"/>
</dbReference>
<evidence type="ECO:0000256" key="3">
    <source>
        <dbReference type="ARBA" id="ARBA00022512"/>
    </source>
</evidence>
<feature type="active site" description="Charge relay system" evidence="8 9">
    <location>
        <position position="174"/>
    </location>
</feature>
<dbReference type="InterPro" id="IPR009063">
    <property type="entry name" value="Ig/albumin-bd_sf"/>
</dbReference>
<dbReference type="Gene3D" id="3.50.30.30">
    <property type="match status" value="1"/>
</dbReference>
<dbReference type="SUPFAM" id="SSF46997">
    <property type="entry name" value="Bacterial immunoglobulin/albumin-binding domains"/>
    <property type="match status" value="2"/>
</dbReference>
<dbReference type="Pfam" id="PF02225">
    <property type="entry name" value="PA"/>
    <property type="match status" value="1"/>
</dbReference>
<evidence type="ECO:0000256" key="7">
    <source>
        <dbReference type="ARBA" id="ARBA00022825"/>
    </source>
</evidence>
<comment type="similarity">
    <text evidence="2 9">Belongs to the peptidase S8 family.</text>
</comment>
<feature type="domain" description="Peptidase S8/S53" evidence="10">
    <location>
        <begin position="165"/>
        <end position="620"/>
    </location>
</feature>
<evidence type="ECO:0000313" key="14">
    <source>
        <dbReference type="Proteomes" id="UP000245793"/>
    </source>
</evidence>
<evidence type="ECO:0000259" key="12">
    <source>
        <dbReference type="Pfam" id="PF06280"/>
    </source>
</evidence>
<dbReference type="InterPro" id="IPR036852">
    <property type="entry name" value="Peptidase_S8/S53_dom_sf"/>
</dbReference>
<sequence>MSKKFISILLSVMMVLSVFTGFSTIVRAEERNEYIINVDVEKLVPGFEKAYTGQNYDLAVKLSDEALDKFEELLKEELPKVEVFDRIELLVPALVARMNVEELESAKKLSNVIEVFENYTINESDIVRSNMAVFQSRSVMDESISMVNSNDLIGNDDTFQQKYDGRGRVLAIIDSNMDPTHSAFYLSPGVRPRLAKLDINNFLNGGKLSIKDNSADKKLYEDIYRSEKIPFGWNYNTNNKDLNPEKEKAAHGQHVSGTVAGNKFDISGKTWRGVAPEAQLLMMNVMKQGSTSSNIYIRAMQDAIVMGADAVNMSLGSTKGLPGQADGLVGKAINNGYAADTNFVIAAGNEGEYQGKLNIDNPDFGTMAAPGIATNAITVASLENKTMYVPLITFEGNKYIFQTGGDLRFEPKDYEFVDCGLGKKEDFEGKDLTGKVALMKRGGITFNEKVLNAQAAKAEGAIVYNNVEGQLYMSVKGNSIPAISIELATAEKMLASSTKTVNIKMDPQETANPAFGELSSFTNWGLSIGGYMKPDITAPGGHIYSTQTMGDTFGDMSGTSMATPHVTGGVGIIRDRLDDMMFAGETHKAALTKTILMNSAVPHVDPKTKATTSPRRQGAGVMNLKKATELDFTAVDKDTKIASKFVGNVDDKITLNLLVHNYSSNVKELTPSVQATIEAKDGKTLLLRPDELFSETYEDKKFTVPAQTEQEFSITFPIEHMEKVKDFTNGAFVEGFLHLRDQNGMEISFPFVSFKGSYDSIPSIEKPVYDFDFTTEKPMYWNLKTRNHEWFRYSTHIETNYGTYKDEKGKTYNNIVIAGIKNFEEIDANKNTDKEPAPEFEPIVISPNADNYQDVLGINMVMVRTATVKASIIDSEGKSTDYPIGLKYTNISTDPDNDKNREQYLGFTSPGAVPLKDFKDGEYTLRLTAAATKAPKESYPETYRDIKFTIDTVAPQFENAFYDEATRTLTFDIKEEGSGVRDFKIDANEKAIDFTREGNKVTVVIPEGKELSDVNIYAIDNGHNIKNATAEMLVFKDMFGKLDVEVKQTGTEALNLEYKVVDEAGKEVKNTENLKFGKYKLIVTNYSNKFELKGESEIPFEISKENKEHKIVLEFTAIPTGRITIKVASKDNLEWADFTLLAKNVKTGKVFGFVQDEGIYDKYFDADLPYGDYEFYAEFKPGKDGYTITFGEDMPFTVNSSTNYSTITANIKRADFYKVHITTEGTQSQVKYLAKDSKNGSIVELDELAEGTWMIFPEKMPEGMFVEKPYEYVTLSQEKPEANVTFTFEEIGDKKFAFTIKDNYEKADYYICDFYKWIGKEGKVYDYTEGMELTPGTYFVEAIADKERFGETTITIDNQSYAQTSRTFRSTTDPVEVEFNWIKYADSDKMSEGAIFVNDDNLPADLKKASYEYVLTGTKGEPIKKTYIKTGFSTWFVDLPYDYYQAEVKGIPEGYTVNKKEFIVNSKEFQVEFVVIPVGAPEEKVSIDVKFMKDGTEVTPVTFMLDDQEFKNGTIEVAPGTYDVEIVDPTGLVPTEEFETVTIEKDTKNLTIELKEGKAAPQGEGTLKFEVYESDGTKETKLNTFMMAYANSEILMNNEEKALPYGKYDVKLSSTWNMQGKYDEAKSKISDTVTLSDANKNAVVKFVVVLKNATPGPDPQNPTKGKASWDINYTGSRTGLKFFEQVKLYKVVDGKDEEVKLSFAQEYKHGAIDLEYGKYAYVLNDLSDYLKVNVKNKRIEFTLDKEHPTFNAVFEIEDKKEVQQVEVRIPKDAKESLNDYKITVFDMNGKEVEGVKMTEKGFEFPAISGVDYELRLDGTKYAYYPNIINAYPSPTFAKYINIVAPLILKVNSLAGERKVEADYAVYAKTNYGVTYVTDLKKVPYIGNGNQLYQVKFLGCEQGYKLKDEEIKEFTVTEYSKQELTFNFERDESVELINKEELKKLVAEYDEIINSESYKNADENLKKAYDDAILEAKAELKKSVTTQVAVDKLVEKVTETRDAIIGSKVEVVKEELKKLIDESEEIKKSDRYNYDTEEDKKAYDVAIENGKKVYEDENAIEKDVNKAITDIKAALKNLDGVHEADKTELKKLLADYNEVRHSDKFIYATAEERDAYETAIVDGTNIANKREATQEEVDKAVEEIKRTYEKLSGVVIEYVTVTFDPDNGEKPWTSEIESGKTIEEPAAPTKEGYEFKGWALNGEAFDFKSIITTDLTLKAVWEEIVVEPTEFTFDDMFYSGQFDHLRRDIEIGWMRYRYGIDLTKKMLRDADDQRTTLDAYIDHERPTVVLLGDITSFKAKKMWKDVLDMEEKDFNLVNGITTGTKWQLNRLLKSREFKGQDKYFARNAGTIHLVAPIAKPAMFILDKDGRLMNYGEFDIELMKKMVEKAQNAVAIPVADENNAEKTFDSYSKMGLYEGLSDLELERTKKLFGKEIDDKLVINNNHNLVRFEKINRTEKMTVVLFGNYKNKDREEMFEDSKALIDEGFNVKLGLVDGTRWDFERMIKDHNLRNYNNNLFRGALSLRTFTGLKGNAGILLDNEGKVICVFEYNNINQVREMLNK</sequence>
<proteinExistence type="inferred from homology"/>
<dbReference type="GO" id="GO:0004252">
    <property type="term" value="F:serine-type endopeptidase activity"/>
    <property type="evidence" value="ECO:0007669"/>
    <property type="project" value="UniProtKB-UniRule"/>
</dbReference>
<accession>A0A2U1E302</accession>
<dbReference type="Pfam" id="PF07554">
    <property type="entry name" value="FIVAR"/>
    <property type="match status" value="3"/>
</dbReference>
<feature type="active site" description="Charge relay system" evidence="8 9">
    <location>
        <position position="251"/>
    </location>
</feature>
<dbReference type="EMBL" id="QEKV01000005">
    <property type="protein sequence ID" value="PVY94301.1"/>
    <property type="molecule type" value="Genomic_DNA"/>
</dbReference>
<keyword evidence="3" id="KW-0964">Secreted</keyword>
<dbReference type="InterPro" id="IPR010435">
    <property type="entry name" value="C5a/SBT2-like_Fn3"/>
</dbReference>
<dbReference type="InterPro" id="IPR023828">
    <property type="entry name" value="Peptidase_S8_Ser-AS"/>
</dbReference>
<feature type="domain" description="PA" evidence="11">
    <location>
        <begin position="423"/>
        <end position="492"/>
    </location>
</feature>
<dbReference type="InterPro" id="IPR015500">
    <property type="entry name" value="Peptidase_S8_subtilisin-rel"/>
</dbReference>
<dbReference type="InterPro" id="IPR000209">
    <property type="entry name" value="Peptidase_S8/S53_dom"/>
</dbReference>
<gene>
    <name evidence="13" type="ORF">C7381_1051</name>
</gene>
<dbReference type="Gene3D" id="1.20.120.1850">
    <property type="entry name" value="Ebh helix bundles repeating unit (S and A modules)"/>
    <property type="match status" value="3"/>
</dbReference>
<keyword evidence="4 9" id="KW-0645">Protease</keyword>
<dbReference type="PROSITE" id="PS51892">
    <property type="entry name" value="SUBTILASE"/>
    <property type="match status" value="1"/>
</dbReference>
<comment type="caution">
    <text evidence="13">The sequence shown here is derived from an EMBL/GenBank/DDBJ whole genome shotgun (WGS) entry which is preliminary data.</text>
</comment>
<evidence type="ECO:0000256" key="4">
    <source>
        <dbReference type="ARBA" id="ARBA00022670"/>
    </source>
</evidence>
<dbReference type="InterPro" id="IPR042229">
    <property type="entry name" value="Listeria/Bacterioides_rpt_sf"/>
</dbReference>
<dbReference type="SUPFAM" id="SSF52025">
    <property type="entry name" value="PA domain"/>
    <property type="match status" value="1"/>
</dbReference>
<dbReference type="InterPro" id="IPR003137">
    <property type="entry name" value="PA_domain"/>
</dbReference>
<evidence type="ECO:0000256" key="2">
    <source>
        <dbReference type="ARBA" id="ARBA00011073"/>
    </source>
</evidence>
<evidence type="ECO:0000256" key="6">
    <source>
        <dbReference type="ARBA" id="ARBA00022801"/>
    </source>
</evidence>
<dbReference type="PRINTS" id="PR00723">
    <property type="entry name" value="SUBTILISIN"/>
</dbReference>
<dbReference type="GO" id="GO:0030313">
    <property type="term" value="C:cell envelope"/>
    <property type="evidence" value="ECO:0007669"/>
    <property type="project" value="UniProtKB-SubCell"/>
</dbReference>
<dbReference type="PANTHER" id="PTHR43806:SF11">
    <property type="entry name" value="CEREVISIN-RELATED"/>
    <property type="match status" value="1"/>
</dbReference>
<keyword evidence="3" id="KW-0134">Cell wall</keyword>
<dbReference type="GO" id="GO:0006508">
    <property type="term" value="P:proteolysis"/>
    <property type="evidence" value="ECO:0007669"/>
    <property type="project" value="UniProtKB-KW"/>
</dbReference>
<evidence type="ECO:0000256" key="9">
    <source>
        <dbReference type="PROSITE-ProRule" id="PRU01240"/>
    </source>
</evidence>
<reference evidence="13 14" key="1">
    <citation type="submission" date="2018-04" db="EMBL/GenBank/DDBJ databases">
        <title>Genomic Encyclopedia of Type Strains, Phase IV (KMG-IV): sequencing the most valuable type-strain genomes for metagenomic binning, comparative biology and taxonomic classification.</title>
        <authorList>
            <person name="Goeker M."/>
        </authorList>
    </citation>
    <scope>NUCLEOTIDE SEQUENCE [LARGE SCALE GENOMIC DNA]</scope>
    <source>
        <strain evidence="13 14">DSM 20705</strain>
    </source>
</reference>
<evidence type="ECO:0000259" key="10">
    <source>
        <dbReference type="Pfam" id="PF00082"/>
    </source>
</evidence>
<organism evidence="13 14">
    <name type="scientific">Ezakiella coagulans</name>
    <dbReference type="NCBI Taxonomy" id="46507"/>
    <lineage>
        <taxon>Bacteria</taxon>
        <taxon>Bacillati</taxon>
        <taxon>Bacillota</taxon>
        <taxon>Tissierellia</taxon>
        <taxon>Ezakiella</taxon>
    </lineage>
</organism>
<dbReference type="PROSITE" id="PS00138">
    <property type="entry name" value="SUBTILASE_SER"/>
    <property type="match status" value="1"/>
</dbReference>
<feature type="active site" description="Charge relay system" evidence="8 9">
    <location>
        <position position="560"/>
    </location>
</feature>
<dbReference type="Pfam" id="PF09479">
    <property type="entry name" value="Flg_new"/>
    <property type="match status" value="1"/>
</dbReference>
<dbReference type="GO" id="GO:0016020">
    <property type="term" value="C:membrane"/>
    <property type="evidence" value="ECO:0007669"/>
    <property type="project" value="InterPro"/>
</dbReference>
<dbReference type="InterPro" id="IPR046450">
    <property type="entry name" value="PA_dom_sf"/>
</dbReference>
<dbReference type="Pfam" id="PF06280">
    <property type="entry name" value="fn3_5"/>
    <property type="match status" value="1"/>
</dbReference>
<dbReference type="Pfam" id="PF00082">
    <property type="entry name" value="Peptidase_S8"/>
    <property type="match status" value="1"/>
</dbReference>
<dbReference type="InterPro" id="IPR013378">
    <property type="entry name" value="InlB-like_B-rpt"/>
</dbReference>
<evidence type="ECO:0000256" key="8">
    <source>
        <dbReference type="PIRSR" id="PIRSR615500-1"/>
    </source>
</evidence>
<dbReference type="PANTHER" id="PTHR43806">
    <property type="entry name" value="PEPTIDASE S8"/>
    <property type="match status" value="1"/>
</dbReference>
<dbReference type="CDD" id="cd02133">
    <property type="entry name" value="PA_C5a_like"/>
    <property type="match status" value="1"/>
</dbReference>
<evidence type="ECO:0000256" key="5">
    <source>
        <dbReference type="ARBA" id="ARBA00022729"/>
    </source>
</evidence>
<dbReference type="Gene3D" id="2.60.40.4270">
    <property type="entry name" value="Listeria-Bacteroides repeat domain"/>
    <property type="match status" value="1"/>
</dbReference>
<protein>
    <submittedName>
        <fullName evidence="13">List-Bact-rpt repeat protein</fullName>
    </submittedName>
</protein>
<evidence type="ECO:0000313" key="13">
    <source>
        <dbReference type="EMBL" id="PVY94301.1"/>
    </source>
</evidence>
<comment type="subcellular location">
    <subcellularLocation>
        <location evidence="1">Cell envelope</location>
    </subcellularLocation>
</comment>
<name>A0A2U1E302_9FIRM</name>
<dbReference type="Gene3D" id="2.60.40.1710">
    <property type="entry name" value="Subtilisin-like superfamily"/>
    <property type="match status" value="1"/>
</dbReference>
<keyword evidence="6 9" id="KW-0378">Hydrolase</keyword>
<evidence type="ECO:0000256" key="1">
    <source>
        <dbReference type="ARBA" id="ARBA00004196"/>
    </source>
</evidence>
<keyword evidence="5" id="KW-0732">Signal</keyword>
<keyword evidence="7 9" id="KW-0720">Serine protease</keyword>
<keyword evidence="14" id="KW-1185">Reference proteome</keyword>